<dbReference type="InterPro" id="IPR000863">
    <property type="entry name" value="Sulfotransferase_dom"/>
</dbReference>
<dbReference type="Gene3D" id="3.40.50.300">
    <property type="entry name" value="P-loop containing nucleotide triphosphate hydrolases"/>
    <property type="match status" value="1"/>
</dbReference>
<gene>
    <name evidence="4" type="ORF">NP596_09380</name>
</gene>
<evidence type="ECO:0000313" key="4">
    <source>
        <dbReference type="EMBL" id="MCQ8128670.1"/>
    </source>
</evidence>
<dbReference type="EMBL" id="JANIBK010000038">
    <property type="protein sequence ID" value="MCQ8128670.1"/>
    <property type="molecule type" value="Genomic_DNA"/>
</dbReference>
<evidence type="ECO:0000313" key="5">
    <source>
        <dbReference type="Proteomes" id="UP001524586"/>
    </source>
</evidence>
<feature type="domain" description="Sulfotransferase" evidence="3">
    <location>
        <begin position="8"/>
        <end position="189"/>
    </location>
</feature>
<keyword evidence="2" id="KW-0325">Glycoprotein</keyword>
<keyword evidence="5" id="KW-1185">Reference proteome</keyword>
<name>A0ABT1U4B2_9GAMM</name>
<comment type="caution">
    <text evidence="4">The sequence shown here is derived from an EMBL/GenBank/DDBJ whole genome shotgun (WGS) entry which is preliminary data.</text>
</comment>
<sequence length="286" mass="32607">MNKEKNKPDFIIIGSMKCGTTTLYSDLSQLQSLYMPSEKEPAILTKFSDQDKIKSEYSRHFKGAADNQLCGEASTDYTKLPIFEGVVDKAYQLCGNNLKLIMIMRDPIERIYSHLKHDIAGGLISADEIDRVVLENAEYLAISDYAKQLLPWISRFGIENLLCVSFSDLKKNRIEVINDVAKFLGVKIDRSIDIEAVQNKGTELRRTGRLASLVVNSLVYRQYIRPFISDSVRVRLRKMVLRKVAVPDIKLSKQTEDVLRQKLSNVEADVESLIGKRIKINEFKQN</sequence>
<dbReference type="InterPro" id="IPR037359">
    <property type="entry name" value="NST/OST"/>
</dbReference>
<dbReference type="SUPFAM" id="SSF52540">
    <property type="entry name" value="P-loop containing nucleoside triphosphate hydrolases"/>
    <property type="match status" value="1"/>
</dbReference>
<keyword evidence="1" id="KW-0808">Transferase</keyword>
<evidence type="ECO:0000256" key="1">
    <source>
        <dbReference type="ARBA" id="ARBA00022679"/>
    </source>
</evidence>
<dbReference type="PANTHER" id="PTHR10605">
    <property type="entry name" value="HEPARAN SULFATE SULFOTRANSFERASE"/>
    <property type="match status" value="1"/>
</dbReference>
<dbReference type="RefSeq" id="WP_256615065.1">
    <property type="nucleotide sequence ID" value="NZ_JANIBK010000038.1"/>
</dbReference>
<organism evidence="4 5">
    <name type="scientific">Methylomonas rivi</name>
    <dbReference type="NCBI Taxonomy" id="2952226"/>
    <lineage>
        <taxon>Bacteria</taxon>
        <taxon>Pseudomonadati</taxon>
        <taxon>Pseudomonadota</taxon>
        <taxon>Gammaproteobacteria</taxon>
        <taxon>Methylococcales</taxon>
        <taxon>Methylococcaceae</taxon>
        <taxon>Methylomonas</taxon>
    </lineage>
</organism>
<reference evidence="4 5" key="1">
    <citation type="submission" date="2022-07" db="EMBL/GenBank/DDBJ databases">
        <title>Methylomonas rivi sp. nov., Methylomonas rosea sp. nov., Methylomonas aureus sp. nov. and Methylomonas subterranea sp. nov., four novel methanotrophs isolated from a freshwater creek and the deep terrestrial subsurface.</title>
        <authorList>
            <person name="Abin C."/>
            <person name="Sankaranarayanan K."/>
            <person name="Garner C."/>
            <person name="Sindelar R."/>
            <person name="Kotary K."/>
            <person name="Garner R."/>
            <person name="Barclay S."/>
            <person name="Lawson P."/>
            <person name="Krumholz L."/>
        </authorList>
    </citation>
    <scope>NUCLEOTIDE SEQUENCE [LARGE SCALE GENOMIC DNA]</scope>
    <source>
        <strain evidence="4 5">WSC-6</strain>
    </source>
</reference>
<protein>
    <submittedName>
        <fullName evidence="4">Sulfotransferase domain-containing protein</fullName>
    </submittedName>
</protein>
<dbReference type="InterPro" id="IPR027417">
    <property type="entry name" value="P-loop_NTPase"/>
</dbReference>
<proteinExistence type="predicted"/>
<dbReference type="Pfam" id="PF00685">
    <property type="entry name" value="Sulfotransfer_1"/>
    <property type="match status" value="1"/>
</dbReference>
<dbReference type="Proteomes" id="UP001524586">
    <property type="component" value="Unassembled WGS sequence"/>
</dbReference>
<evidence type="ECO:0000256" key="2">
    <source>
        <dbReference type="ARBA" id="ARBA00023180"/>
    </source>
</evidence>
<accession>A0ABT1U4B2</accession>
<dbReference type="PANTHER" id="PTHR10605:SF56">
    <property type="entry name" value="BIFUNCTIONAL HEPARAN SULFATE N-DEACETYLASE_N-SULFOTRANSFERASE"/>
    <property type="match status" value="1"/>
</dbReference>
<evidence type="ECO:0000259" key="3">
    <source>
        <dbReference type="Pfam" id="PF00685"/>
    </source>
</evidence>